<protein>
    <submittedName>
        <fullName evidence="1">Uncharacterized protein</fullName>
    </submittedName>
</protein>
<keyword evidence="2" id="KW-1185">Reference proteome</keyword>
<proteinExistence type="predicted"/>
<accession>A0ACB9SGL8</accession>
<dbReference type="Proteomes" id="UP001057402">
    <property type="component" value="Chromosome 1"/>
</dbReference>
<name>A0ACB9SGL8_9MYRT</name>
<gene>
    <name evidence="1" type="ORF">MLD38_000950</name>
</gene>
<organism evidence="1 2">
    <name type="scientific">Melastoma candidum</name>
    <dbReference type="NCBI Taxonomy" id="119954"/>
    <lineage>
        <taxon>Eukaryota</taxon>
        <taxon>Viridiplantae</taxon>
        <taxon>Streptophyta</taxon>
        <taxon>Embryophyta</taxon>
        <taxon>Tracheophyta</taxon>
        <taxon>Spermatophyta</taxon>
        <taxon>Magnoliopsida</taxon>
        <taxon>eudicotyledons</taxon>
        <taxon>Gunneridae</taxon>
        <taxon>Pentapetalae</taxon>
        <taxon>rosids</taxon>
        <taxon>malvids</taxon>
        <taxon>Myrtales</taxon>
        <taxon>Melastomataceae</taxon>
        <taxon>Melastomatoideae</taxon>
        <taxon>Melastomateae</taxon>
        <taxon>Melastoma</taxon>
    </lineage>
</organism>
<comment type="caution">
    <text evidence="1">The sequence shown here is derived from an EMBL/GenBank/DDBJ whole genome shotgun (WGS) entry which is preliminary data.</text>
</comment>
<reference evidence="2" key="1">
    <citation type="journal article" date="2023" name="Front. Plant Sci.">
        <title>Chromosomal-level genome assembly of Melastoma candidum provides insights into trichome evolution.</title>
        <authorList>
            <person name="Zhong Y."/>
            <person name="Wu W."/>
            <person name="Sun C."/>
            <person name="Zou P."/>
            <person name="Liu Y."/>
            <person name="Dai S."/>
            <person name="Zhou R."/>
        </authorList>
    </citation>
    <scope>NUCLEOTIDE SEQUENCE [LARGE SCALE GENOMIC DNA]</scope>
</reference>
<evidence type="ECO:0000313" key="2">
    <source>
        <dbReference type="Proteomes" id="UP001057402"/>
    </source>
</evidence>
<evidence type="ECO:0000313" key="1">
    <source>
        <dbReference type="EMBL" id="KAI4388638.1"/>
    </source>
</evidence>
<dbReference type="EMBL" id="CM042880">
    <property type="protein sequence ID" value="KAI4388638.1"/>
    <property type="molecule type" value="Genomic_DNA"/>
</dbReference>
<sequence>MANRNVLTLSQVSKHKSKIDCWVVIDGRVLNVTKFLEEHPGGDDVLLEVAGKDSSKEFYAVGHSKAAQNLLLKYQVGTLEGYVLQETDDGKQASVAKETKKEMSAFVVKDDAIQKFAPLLELFVPLAVAGSYFCYRYITAVSQI</sequence>